<accession>A0ABQ5A0A6</accession>
<organism evidence="1 2">
    <name type="scientific">Tanacetum coccineum</name>
    <dbReference type="NCBI Taxonomy" id="301880"/>
    <lineage>
        <taxon>Eukaryota</taxon>
        <taxon>Viridiplantae</taxon>
        <taxon>Streptophyta</taxon>
        <taxon>Embryophyta</taxon>
        <taxon>Tracheophyta</taxon>
        <taxon>Spermatophyta</taxon>
        <taxon>Magnoliopsida</taxon>
        <taxon>eudicotyledons</taxon>
        <taxon>Gunneridae</taxon>
        <taxon>Pentapetalae</taxon>
        <taxon>asterids</taxon>
        <taxon>campanulids</taxon>
        <taxon>Asterales</taxon>
        <taxon>Asteraceae</taxon>
        <taxon>Asteroideae</taxon>
        <taxon>Anthemideae</taxon>
        <taxon>Anthemidinae</taxon>
        <taxon>Tanacetum</taxon>
    </lineage>
</organism>
<evidence type="ECO:0000313" key="1">
    <source>
        <dbReference type="EMBL" id="GJS96000.1"/>
    </source>
</evidence>
<proteinExistence type="predicted"/>
<reference evidence="1" key="1">
    <citation type="journal article" date="2022" name="Int. J. Mol. Sci.">
        <title>Draft Genome of Tanacetum Coccineum: Genomic Comparison of Closely Related Tanacetum-Family Plants.</title>
        <authorList>
            <person name="Yamashiro T."/>
            <person name="Shiraishi A."/>
            <person name="Nakayama K."/>
            <person name="Satake H."/>
        </authorList>
    </citation>
    <scope>NUCLEOTIDE SEQUENCE</scope>
</reference>
<evidence type="ECO:0000313" key="2">
    <source>
        <dbReference type="Proteomes" id="UP001151760"/>
    </source>
</evidence>
<keyword evidence="2" id="KW-1185">Reference proteome</keyword>
<dbReference type="EMBL" id="BQNB010011853">
    <property type="protein sequence ID" value="GJS96000.1"/>
    <property type="molecule type" value="Genomic_DNA"/>
</dbReference>
<reference evidence="1" key="2">
    <citation type="submission" date="2022-01" db="EMBL/GenBank/DDBJ databases">
        <authorList>
            <person name="Yamashiro T."/>
            <person name="Shiraishi A."/>
            <person name="Satake H."/>
            <person name="Nakayama K."/>
        </authorList>
    </citation>
    <scope>NUCLEOTIDE SEQUENCE</scope>
</reference>
<sequence length="125" mass="14412">MLINLKWIFKVKLDEYGNVLKNKAQLVAKGVQISQNPRGIFINQSKYALEMLKKYGLDQCDVVDIPMVERLKLDEDPNGTPVDPTRYRRKAYRIAPYYAFAEADHAGMQSITPEELKHLAELDKE</sequence>
<evidence type="ECO:0008006" key="3">
    <source>
        <dbReference type="Google" id="ProtNLM"/>
    </source>
</evidence>
<gene>
    <name evidence="1" type="ORF">Tco_0802968</name>
</gene>
<name>A0ABQ5A0A6_9ASTR</name>
<dbReference type="Proteomes" id="UP001151760">
    <property type="component" value="Unassembled WGS sequence"/>
</dbReference>
<protein>
    <recommendedName>
        <fullName evidence="3">Reverse transcriptase Ty1/copia-type domain-containing protein</fullName>
    </recommendedName>
</protein>
<comment type="caution">
    <text evidence="1">The sequence shown here is derived from an EMBL/GenBank/DDBJ whole genome shotgun (WGS) entry which is preliminary data.</text>
</comment>